<accession>A0ABR1LXN1</accession>
<sequence length="209" mass="22018">STAARAVASATTAVANAAATAAARAAAPETLKGLKELEDEAEASAENAGRQKLRMPLLAPNAKPLAMPNIIMTPEVLEVLEVQEGVQGRAELVRVQALVIPVEGKPAASVGEEMVVKFLVWIEGVDEEIQSGGVGRESLSELEHVVDAVETVRSADVMLQVFSLAGVVASEVDGRRGRHEDGRRRRRRGGRRKETHGGGGSVGSRDVIC</sequence>
<evidence type="ECO:0000313" key="3">
    <source>
        <dbReference type="Proteomes" id="UP001360953"/>
    </source>
</evidence>
<keyword evidence="3" id="KW-1185">Reference proteome</keyword>
<name>A0ABR1LXN1_9PEZI</name>
<dbReference type="GeneID" id="92036872"/>
<proteinExistence type="predicted"/>
<feature type="region of interest" description="Disordered" evidence="1">
    <location>
        <begin position="173"/>
        <end position="209"/>
    </location>
</feature>
<gene>
    <name evidence="2" type="ORF">J3D65DRAFT_693738</name>
</gene>
<protein>
    <submittedName>
        <fullName evidence="2">Uncharacterized protein</fullName>
    </submittedName>
</protein>
<dbReference type="Proteomes" id="UP001360953">
    <property type="component" value="Unassembled WGS sequence"/>
</dbReference>
<reference evidence="2 3" key="1">
    <citation type="submission" date="2024-04" db="EMBL/GenBank/DDBJ databases">
        <title>Phyllosticta paracitricarpa is synonymous to the EU quarantine fungus P. citricarpa based on phylogenomic analyses.</title>
        <authorList>
            <consortium name="Lawrence Berkeley National Laboratory"/>
            <person name="Van ingen-buijs V.A."/>
            <person name="Van westerhoven A.C."/>
            <person name="Haridas S."/>
            <person name="Skiadas P."/>
            <person name="Martin F."/>
            <person name="Groenewald J.Z."/>
            <person name="Crous P.W."/>
            <person name="Seidl M.F."/>
        </authorList>
    </citation>
    <scope>NUCLEOTIDE SEQUENCE [LARGE SCALE GENOMIC DNA]</scope>
    <source>
        <strain evidence="2 3">CPC 17464</strain>
    </source>
</reference>
<evidence type="ECO:0000313" key="2">
    <source>
        <dbReference type="EMBL" id="KAK7539932.1"/>
    </source>
</evidence>
<evidence type="ECO:0000256" key="1">
    <source>
        <dbReference type="SAM" id="MobiDB-lite"/>
    </source>
</evidence>
<dbReference type="RefSeq" id="XP_066657203.1">
    <property type="nucleotide sequence ID" value="XM_066803966.1"/>
</dbReference>
<dbReference type="EMBL" id="JBBPEH010000004">
    <property type="protein sequence ID" value="KAK7539932.1"/>
    <property type="molecule type" value="Genomic_DNA"/>
</dbReference>
<feature type="compositionally biased region" description="Basic residues" evidence="1">
    <location>
        <begin position="184"/>
        <end position="194"/>
    </location>
</feature>
<comment type="caution">
    <text evidence="2">The sequence shown here is derived from an EMBL/GenBank/DDBJ whole genome shotgun (WGS) entry which is preliminary data.</text>
</comment>
<feature type="compositionally biased region" description="Basic and acidic residues" evidence="1">
    <location>
        <begin position="173"/>
        <end position="183"/>
    </location>
</feature>
<organism evidence="2 3">
    <name type="scientific">Phyllosticta citribraziliensis</name>
    <dbReference type="NCBI Taxonomy" id="989973"/>
    <lineage>
        <taxon>Eukaryota</taxon>
        <taxon>Fungi</taxon>
        <taxon>Dikarya</taxon>
        <taxon>Ascomycota</taxon>
        <taxon>Pezizomycotina</taxon>
        <taxon>Dothideomycetes</taxon>
        <taxon>Dothideomycetes incertae sedis</taxon>
        <taxon>Botryosphaeriales</taxon>
        <taxon>Phyllostictaceae</taxon>
        <taxon>Phyllosticta</taxon>
    </lineage>
</organism>
<feature type="non-terminal residue" evidence="2">
    <location>
        <position position="1"/>
    </location>
</feature>